<reference evidence="5" key="1">
    <citation type="submission" date="2023-06" db="EMBL/GenBank/DDBJ databases">
        <title>Genome-scale phylogeny and comparative genomics of the fungal order Sordariales.</title>
        <authorList>
            <consortium name="Lawrence Berkeley National Laboratory"/>
            <person name="Hensen N."/>
            <person name="Bonometti L."/>
            <person name="Westerberg I."/>
            <person name="Brannstrom I.O."/>
            <person name="Guillou S."/>
            <person name="Cros-Aarteil S."/>
            <person name="Calhoun S."/>
            <person name="Haridas S."/>
            <person name="Kuo A."/>
            <person name="Mondo S."/>
            <person name="Pangilinan J."/>
            <person name="Riley R."/>
            <person name="Labutti K."/>
            <person name="Andreopoulos B."/>
            <person name="Lipzen A."/>
            <person name="Chen C."/>
            <person name="Yanf M."/>
            <person name="Daum C."/>
            <person name="Ng V."/>
            <person name="Clum A."/>
            <person name="Steindorff A."/>
            <person name="Ohm R."/>
            <person name="Martin F."/>
            <person name="Silar P."/>
            <person name="Natvig D."/>
            <person name="Lalanne C."/>
            <person name="Gautier V."/>
            <person name="Ament-Velasquez S.L."/>
            <person name="Kruys A."/>
            <person name="Hutchinson M.I."/>
            <person name="Powell A.J."/>
            <person name="Barry K."/>
            <person name="Miller A.N."/>
            <person name="Grigoriev I.V."/>
            <person name="Debuchy R."/>
            <person name="Gladieux P."/>
            <person name="Thoren M.H."/>
            <person name="Johannesson H."/>
        </authorList>
    </citation>
    <scope>NUCLEOTIDE SEQUENCE</scope>
    <source>
        <strain evidence="5">SMH4607-1</strain>
    </source>
</reference>
<evidence type="ECO:0000313" key="5">
    <source>
        <dbReference type="EMBL" id="KAK0730457.1"/>
    </source>
</evidence>
<keyword evidence="5" id="KW-0670">Pyruvate</keyword>
<dbReference type="InterPro" id="IPR040442">
    <property type="entry name" value="Pyrv_kinase-like_dom_sf"/>
</dbReference>
<dbReference type="InterPro" id="IPR050251">
    <property type="entry name" value="HpcH-HpaI_aldolase"/>
</dbReference>
<keyword evidence="3" id="KW-0456">Lyase</keyword>
<sequence>MARATERLWRLGLQRPRRTSGHHLFCLRSSQIRALTADLLKSNRLKQVFIEDRRPAMGFWQMLPGSNVSRVLASSGADWVMVDCEHGNIDDSTMHEAVPAIAALGVSPVVRIPDRQPWMVKRECPRRPWHNTIKMTSPARTNAPEGALDSGAHGILVPLIRTAKEVEDLVTASKFPPRGRRGFGSPIALQNFHPAPTFTEYLQQANDSLLIMVQIETREALDAVEQIAALVDVVFIGPFDLGNNIGHPIIDGKRDPELDDAIWRILKAALAAGKKCGIFCTDGEQAKQYAEMGFHMISVATDYTALRAAMVESLAVAQGQVPQDKVASY</sequence>
<dbReference type="InterPro" id="IPR015813">
    <property type="entry name" value="Pyrv/PenolPyrv_kinase-like_dom"/>
</dbReference>
<evidence type="ECO:0000256" key="2">
    <source>
        <dbReference type="ARBA" id="ARBA00022723"/>
    </source>
</evidence>
<keyword evidence="5" id="KW-0418">Kinase</keyword>
<dbReference type="GO" id="GO:0005737">
    <property type="term" value="C:cytoplasm"/>
    <property type="evidence" value="ECO:0007669"/>
    <property type="project" value="TreeGrafter"/>
</dbReference>
<name>A0AA40BA37_9PEZI</name>
<evidence type="ECO:0000256" key="3">
    <source>
        <dbReference type="ARBA" id="ARBA00023239"/>
    </source>
</evidence>
<dbReference type="Gene3D" id="3.20.20.60">
    <property type="entry name" value="Phosphoenolpyruvate-binding domains"/>
    <property type="match status" value="1"/>
</dbReference>
<comment type="caution">
    <text evidence="5">The sequence shown here is derived from an EMBL/GenBank/DDBJ whole genome shotgun (WGS) entry which is preliminary data.</text>
</comment>
<keyword evidence="6" id="KW-1185">Reference proteome</keyword>
<keyword evidence="5" id="KW-0808">Transferase</keyword>
<dbReference type="AlphaFoldDB" id="A0AA40BA37"/>
<dbReference type="EMBL" id="JAUKUA010000001">
    <property type="protein sequence ID" value="KAK0730457.1"/>
    <property type="molecule type" value="Genomic_DNA"/>
</dbReference>
<feature type="domain" description="HpcH/HpaI aldolase/citrate lyase" evidence="4">
    <location>
        <begin position="145"/>
        <end position="307"/>
    </location>
</feature>
<dbReference type="PANTHER" id="PTHR30502:SF0">
    <property type="entry name" value="PHOSPHOENOLPYRUVATE CARBOXYLASE FAMILY PROTEIN"/>
    <property type="match status" value="1"/>
</dbReference>
<keyword evidence="2" id="KW-0479">Metal-binding</keyword>
<protein>
    <submittedName>
        <fullName evidence="5">Pyruvate/Phosphoenolpyruvate kinase-like domain-containing protein</fullName>
    </submittedName>
</protein>
<evidence type="ECO:0000256" key="1">
    <source>
        <dbReference type="ARBA" id="ARBA00005568"/>
    </source>
</evidence>
<evidence type="ECO:0000259" key="4">
    <source>
        <dbReference type="Pfam" id="PF03328"/>
    </source>
</evidence>
<dbReference type="Pfam" id="PF03328">
    <property type="entry name" value="HpcH_HpaI"/>
    <property type="match status" value="1"/>
</dbReference>
<accession>A0AA40BA37</accession>
<gene>
    <name evidence="5" type="ORF">B0H67DRAFT_33712</name>
</gene>
<proteinExistence type="inferred from homology"/>
<evidence type="ECO:0000313" key="6">
    <source>
        <dbReference type="Proteomes" id="UP001172102"/>
    </source>
</evidence>
<organism evidence="5 6">
    <name type="scientific">Lasiosphaeris hirsuta</name>
    <dbReference type="NCBI Taxonomy" id="260670"/>
    <lineage>
        <taxon>Eukaryota</taxon>
        <taxon>Fungi</taxon>
        <taxon>Dikarya</taxon>
        <taxon>Ascomycota</taxon>
        <taxon>Pezizomycotina</taxon>
        <taxon>Sordariomycetes</taxon>
        <taxon>Sordariomycetidae</taxon>
        <taxon>Sordariales</taxon>
        <taxon>Lasiosphaeriaceae</taxon>
        <taxon>Lasiosphaeris</taxon>
    </lineage>
</organism>
<dbReference type="PANTHER" id="PTHR30502">
    <property type="entry name" value="2-KETO-3-DEOXY-L-RHAMNONATE ALDOLASE"/>
    <property type="match status" value="1"/>
</dbReference>
<dbReference type="GO" id="GO:0016301">
    <property type="term" value="F:kinase activity"/>
    <property type="evidence" value="ECO:0007669"/>
    <property type="project" value="UniProtKB-KW"/>
</dbReference>
<dbReference type="SUPFAM" id="SSF51621">
    <property type="entry name" value="Phosphoenolpyruvate/pyruvate domain"/>
    <property type="match status" value="1"/>
</dbReference>
<dbReference type="InterPro" id="IPR005000">
    <property type="entry name" value="Aldolase/citrate-lyase_domain"/>
</dbReference>
<dbReference type="GO" id="GO:0046872">
    <property type="term" value="F:metal ion binding"/>
    <property type="evidence" value="ECO:0007669"/>
    <property type="project" value="UniProtKB-KW"/>
</dbReference>
<dbReference type="Proteomes" id="UP001172102">
    <property type="component" value="Unassembled WGS sequence"/>
</dbReference>
<dbReference type="GO" id="GO:0016832">
    <property type="term" value="F:aldehyde-lyase activity"/>
    <property type="evidence" value="ECO:0007669"/>
    <property type="project" value="TreeGrafter"/>
</dbReference>
<comment type="similarity">
    <text evidence="1">Belongs to the HpcH/HpaI aldolase family.</text>
</comment>